<dbReference type="Pfam" id="PF12616">
    <property type="entry name" value="DUF3775"/>
    <property type="match status" value="1"/>
</dbReference>
<evidence type="ECO:0000313" key="2">
    <source>
        <dbReference type="Proteomes" id="UP000054396"/>
    </source>
</evidence>
<gene>
    <name evidence="1" type="ORF">AVJ23_13730</name>
</gene>
<dbReference type="STRING" id="1685382.AVJ23_13730"/>
<dbReference type="EMBL" id="LPXO01000008">
    <property type="protein sequence ID" value="KUF10109.1"/>
    <property type="molecule type" value="Genomic_DNA"/>
</dbReference>
<accession>A0A0W7WHP5</accession>
<keyword evidence="2" id="KW-1185">Reference proteome</keyword>
<evidence type="ECO:0008006" key="3">
    <source>
        <dbReference type="Google" id="ProtNLM"/>
    </source>
</evidence>
<name>A0A0W7WHP5_9RHOB</name>
<dbReference type="RefSeq" id="WP_058862780.1">
    <property type="nucleotide sequence ID" value="NZ_LPXO01000008.1"/>
</dbReference>
<comment type="caution">
    <text evidence="1">The sequence shown here is derived from an EMBL/GenBank/DDBJ whole genome shotgun (WGS) entry which is preliminary data.</text>
</comment>
<dbReference type="InterPro" id="IPR022254">
    <property type="entry name" value="DUF3775"/>
</dbReference>
<dbReference type="Proteomes" id="UP000054396">
    <property type="component" value="Unassembled WGS sequence"/>
</dbReference>
<evidence type="ECO:0000313" key="1">
    <source>
        <dbReference type="EMBL" id="KUF10109.1"/>
    </source>
</evidence>
<dbReference type="AlphaFoldDB" id="A0A0W7WHP5"/>
<reference evidence="1 2" key="1">
    <citation type="submission" date="2015-12" db="EMBL/GenBank/DDBJ databases">
        <authorList>
            <person name="Shamseldin A."/>
            <person name="Moawad H."/>
            <person name="Abd El-Rahim W.M."/>
            <person name="Sadowsky M.J."/>
        </authorList>
    </citation>
    <scope>NUCLEOTIDE SEQUENCE [LARGE SCALE GENOMIC DNA]</scope>
    <source>
        <strain evidence="1 2">SJ5A-1</strain>
    </source>
</reference>
<organism evidence="1 2">
    <name type="scientific">Pseudoponticoccus marisrubri</name>
    <dbReference type="NCBI Taxonomy" id="1685382"/>
    <lineage>
        <taxon>Bacteria</taxon>
        <taxon>Pseudomonadati</taxon>
        <taxon>Pseudomonadota</taxon>
        <taxon>Alphaproteobacteria</taxon>
        <taxon>Rhodobacterales</taxon>
        <taxon>Roseobacteraceae</taxon>
        <taxon>Pseudoponticoccus</taxon>
    </lineage>
</organism>
<sequence length="109" mass="11915">MEQISVRKVAAVIVMARELARAEGELRGFIDRMNEEEQAALVALMWIGRGAFEPEEWDEAYATAVAEASTPTADYLIGTPHLSDNLENGLEALGYDSSEEEDALLTRGA</sequence>
<proteinExistence type="predicted"/>
<protein>
    <recommendedName>
        <fullName evidence="3">DUF3775 domain-containing protein</fullName>
    </recommendedName>
</protein>
<dbReference type="OrthoDB" id="5641374at2"/>